<evidence type="ECO:0000313" key="3">
    <source>
        <dbReference type="EMBL" id="KAG6015657.1"/>
    </source>
</evidence>
<feature type="compositionally biased region" description="Basic and acidic residues" evidence="2">
    <location>
        <begin position="65"/>
        <end position="83"/>
    </location>
</feature>
<evidence type="ECO:0000256" key="1">
    <source>
        <dbReference type="ARBA" id="ARBA00044955"/>
    </source>
</evidence>
<accession>A0A9P7T1P9</accession>
<feature type="compositionally biased region" description="Polar residues" evidence="2">
    <location>
        <begin position="299"/>
        <end position="308"/>
    </location>
</feature>
<feature type="compositionally biased region" description="Polar residues" evidence="2">
    <location>
        <begin position="366"/>
        <end position="385"/>
    </location>
</feature>
<feature type="compositionally biased region" description="Polar residues" evidence="2">
    <location>
        <begin position="539"/>
        <end position="548"/>
    </location>
</feature>
<gene>
    <name evidence="3" type="ORF">E4U43_004993</name>
</gene>
<feature type="region of interest" description="Disordered" evidence="2">
    <location>
        <begin position="529"/>
        <end position="550"/>
    </location>
</feature>
<keyword evidence="4" id="KW-1185">Reference proteome</keyword>
<feature type="region of interest" description="Disordered" evidence="2">
    <location>
        <begin position="565"/>
        <end position="605"/>
    </location>
</feature>
<feature type="region of interest" description="Disordered" evidence="2">
    <location>
        <begin position="1"/>
        <end position="91"/>
    </location>
</feature>
<reference evidence="3" key="1">
    <citation type="journal article" date="2020" name="bioRxiv">
        <title>Whole genome comparisons of ergot fungi reveals the divergence and evolution of species within the genus Claviceps are the result of varying mechanisms driving genome evolution and host range expansion.</title>
        <authorList>
            <person name="Wyka S.A."/>
            <person name="Mondo S.J."/>
            <person name="Liu M."/>
            <person name="Dettman J."/>
            <person name="Nalam V."/>
            <person name="Broders K.D."/>
        </authorList>
    </citation>
    <scope>NUCLEOTIDE SEQUENCE</scope>
    <source>
        <strain evidence="3">CCC 602</strain>
    </source>
</reference>
<dbReference type="EMBL" id="SRPW01000325">
    <property type="protein sequence ID" value="KAG6015657.1"/>
    <property type="molecule type" value="Genomic_DNA"/>
</dbReference>
<evidence type="ECO:0008006" key="5">
    <source>
        <dbReference type="Google" id="ProtNLM"/>
    </source>
</evidence>
<feature type="region of interest" description="Disordered" evidence="2">
    <location>
        <begin position="290"/>
        <end position="327"/>
    </location>
</feature>
<comment type="similarity">
    <text evidence="1">Belongs to the secreted LysM effector family.</text>
</comment>
<proteinExistence type="inferred from homology"/>
<dbReference type="OrthoDB" id="2192830at2759"/>
<feature type="compositionally biased region" description="Polar residues" evidence="2">
    <location>
        <begin position="569"/>
        <end position="597"/>
    </location>
</feature>
<comment type="caution">
    <text evidence="3">The sequence shown here is derived from an EMBL/GenBank/DDBJ whole genome shotgun (WGS) entry which is preliminary data.</text>
</comment>
<feature type="region of interest" description="Disordered" evidence="2">
    <location>
        <begin position="115"/>
        <end position="161"/>
    </location>
</feature>
<dbReference type="Gene3D" id="3.10.350.10">
    <property type="entry name" value="LysM domain"/>
    <property type="match status" value="1"/>
</dbReference>
<sequence>MTDRNNRVQGSTSLLTSGLAATFQSSGSKVVRSRNRRHDNSRPYGGTSTNIHSGRGIDDVWDGSSRSRDASRSSEPTRSRTDKQNPPSGQELVQFLGDSWAQSWSSVQSFASSIISNGNKSTDSRESPQRRARVRRKNSHLETWGPVPPSQSPLTQNIAAGSSAHRQAALKAAKTASVLESYEGVNGGLDISGKHKRRTSDESIPQDLEPADQLVYVHEVQPNDTYAGLVLRYKCREDIFRKSNRLWSQDSVQTRKWLILPVDACEIKGRPLEPQPCHQSRDIDNPALSTLKIEDTPSNRESLGNGSSPKHRHSISSAQREQDVEDDKPWTHVRWVQIDSFAKPVQIARVARQSLGYFPPRRKRSVQTMTPTISPRQSSDLSNPALSMHEAPSPCQRNLPRRQSLVPGTPSLCQGRVKSDMADIRPSWMRRPGGVGSMSTSVKEPGPDEDFFNLWAKKHLPGLDLDTMPSMSVMGSDSAHFGFGQASATIVENPSEGGRDLGSPSRSGSGLDRAAAAVEHWLRGALAKRPSTPLLGNRSRPTGSSSEQDVSDLIELRNAISEEEDATNLLMSSDTSITARTNNVIASRNKISPTPGNADTHKKGR</sequence>
<feature type="region of interest" description="Disordered" evidence="2">
    <location>
        <begin position="364"/>
        <end position="415"/>
    </location>
</feature>
<feature type="region of interest" description="Disordered" evidence="2">
    <location>
        <begin position="491"/>
        <end position="512"/>
    </location>
</feature>
<dbReference type="Proteomes" id="UP000748025">
    <property type="component" value="Unassembled WGS sequence"/>
</dbReference>
<dbReference type="InterPro" id="IPR036779">
    <property type="entry name" value="LysM_dom_sf"/>
</dbReference>
<organism evidence="3 4">
    <name type="scientific">Claviceps pusilla</name>
    <dbReference type="NCBI Taxonomy" id="123648"/>
    <lineage>
        <taxon>Eukaryota</taxon>
        <taxon>Fungi</taxon>
        <taxon>Dikarya</taxon>
        <taxon>Ascomycota</taxon>
        <taxon>Pezizomycotina</taxon>
        <taxon>Sordariomycetes</taxon>
        <taxon>Hypocreomycetidae</taxon>
        <taxon>Hypocreales</taxon>
        <taxon>Clavicipitaceae</taxon>
        <taxon>Claviceps</taxon>
    </lineage>
</organism>
<dbReference type="AlphaFoldDB" id="A0A9P7T1P9"/>
<protein>
    <recommendedName>
        <fullName evidence="5">LysM domain-containing protein</fullName>
    </recommendedName>
</protein>
<feature type="compositionally biased region" description="Polar residues" evidence="2">
    <location>
        <begin position="7"/>
        <end position="16"/>
    </location>
</feature>
<evidence type="ECO:0000313" key="4">
    <source>
        <dbReference type="Proteomes" id="UP000748025"/>
    </source>
</evidence>
<name>A0A9P7T1P9_9HYPO</name>
<evidence type="ECO:0000256" key="2">
    <source>
        <dbReference type="SAM" id="MobiDB-lite"/>
    </source>
</evidence>